<dbReference type="RefSeq" id="XP_019647786.1">
    <property type="nucleotide sequence ID" value="XM_019792227.1"/>
</dbReference>
<dbReference type="InterPro" id="IPR036236">
    <property type="entry name" value="Znf_C2H2_sf"/>
</dbReference>
<dbReference type="GO" id="GO:0008270">
    <property type="term" value="F:zinc ion binding"/>
    <property type="evidence" value="ECO:0007669"/>
    <property type="project" value="UniProtKB-KW"/>
</dbReference>
<keyword evidence="2" id="KW-0677">Repeat</keyword>
<feature type="domain" description="C2H2-type" evidence="7">
    <location>
        <begin position="3"/>
        <end position="31"/>
    </location>
</feature>
<sequence length="218" mass="25035">MPFVCEVCGKEFARKFNLDRHQERKHRDESVVASEEVVVDPETGSCRKRDVFDDDSDISYEHDTDALDSPTDEEDKQDDGEDEYSVMSQDETNVSDEDESAVEEESTTETDSDQSGPESDASSHVSSDPASSDDSEEYGYDSGDEEEEWTLFRDWTIRLTQEPGDVPQRVIKETKRSGKRIYLVEFAALPRYGYNIEYSKNWVPEQTLMKKYGYLVLK</sequence>
<dbReference type="AlphaFoldDB" id="A0A6P5AC06"/>
<dbReference type="KEGG" id="bbel:109488073"/>
<evidence type="ECO:0000313" key="8">
    <source>
        <dbReference type="Proteomes" id="UP000515135"/>
    </source>
</evidence>
<evidence type="ECO:0000256" key="6">
    <source>
        <dbReference type="SAM" id="MobiDB-lite"/>
    </source>
</evidence>
<dbReference type="PROSITE" id="PS00028">
    <property type="entry name" value="ZINC_FINGER_C2H2_1"/>
    <property type="match status" value="1"/>
</dbReference>
<evidence type="ECO:0000259" key="7">
    <source>
        <dbReference type="PROSITE" id="PS50157"/>
    </source>
</evidence>
<dbReference type="InterPro" id="IPR013087">
    <property type="entry name" value="Znf_C2H2_type"/>
</dbReference>
<feature type="compositionally biased region" description="Acidic residues" evidence="6">
    <location>
        <begin position="70"/>
        <end position="84"/>
    </location>
</feature>
<keyword evidence="1" id="KW-0479">Metal-binding</keyword>
<evidence type="ECO:0000313" key="9">
    <source>
        <dbReference type="RefSeq" id="XP_019643779.1"/>
    </source>
</evidence>
<dbReference type="KEGG" id="bbel:109488074"/>
<keyword evidence="4" id="KW-0862">Zinc</keyword>
<feature type="region of interest" description="Disordered" evidence="6">
    <location>
        <begin position="20"/>
        <end position="147"/>
    </location>
</feature>
<dbReference type="GeneID" id="109484863"/>
<dbReference type="SUPFAM" id="SSF57667">
    <property type="entry name" value="beta-beta-alpha zinc fingers"/>
    <property type="match status" value="1"/>
</dbReference>
<dbReference type="GeneID" id="109488073"/>
<keyword evidence="3 5" id="KW-0863">Zinc-finger</keyword>
<dbReference type="RefSeq" id="XP_019647785.1">
    <property type="nucleotide sequence ID" value="XM_019792226.1"/>
</dbReference>
<reference evidence="9 10" key="1">
    <citation type="submission" date="2025-04" db="UniProtKB">
        <authorList>
            <consortium name="RefSeq"/>
        </authorList>
    </citation>
    <scope>IDENTIFICATION</scope>
    <source>
        <tissue evidence="9 10">Gonad</tissue>
    </source>
</reference>
<dbReference type="FunFam" id="3.30.160.60:FF:000100">
    <property type="entry name" value="Zinc finger 45-like"/>
    <property type="match status" value="1"/>
</dbReference>
<feature type="compositionally biased region" description="Basic and acidic residues" evidence="6">
    <location>
        <begin position="20"/>
        <end position="30"/>
    </location>
</feature>
<feature type="compositionally biased region" description="Acidic residues" evidence="6">
    <location>
        <begin position="131"/>
        <end position="147"/>
    </location>
</feature>
<protein>
    <submittedName>
        <fullName evidence="9 10">PR domain zinc finger protein 16-like</fullName>
    </submittedName>
</protein>
<evidence type="ECO:0000256" key="2">
    <source>
        <dbReference type="ARBA" id="ARBA00022737"/>
    </source>
</evidence>
<dbReference type="PROSITE" id="PS50157">
    <property type="entry name" value="ZINC_FINGER_C2H2_2"/>
    <property type="match status" value="1"/>
</dbReference>
<evidence type="ECO:0000313" key="10">
    <source>
        <dbReference type="RefSeq" id="XP_019647785.1"/>
    </source>
</evidence>
<name>A0A6P5AC06_BRABE</name>
<dbReference type="SMART" id="SM00355">
    <property type="entry name" value="ZnF_C2H2"/>
    <property type="match status" value="1"/>
</dbReference>
<organism evidence="8 9">
    <name type="scientific">Branchiostoma belcheri</name>
    <name type="common">Amphioxus</name>
    <dbReference type="NCBI Taxonomy" id="7741"/>
    <lineage>
        <taxon>Eukaryota</taxon>
        <taxon>Metazoa</taxon>
        <taxon>Chordata</taxon>
        <taxon>Cephalochordata</taxon>
        <taxon>Leptocardii</taxon>
        <taxon>Amphioxiformes</taxon>
        <taxon>Branchiostomatidae</taxon>
        <taxon>Branchiostoma</taxon>
    </lineage>
</organism>
<dbReference type="OrthoDB" id="10113592at2759"/>
<dbReference type="KEGG" id="bbel:109484863"/>
<dbReference type="Gene3D" id="3.30.160.60">
    <property type="entry name" value="Classic Zinc Finger"/>
    <property type="match status" value="1"/>
</dbReference>
<feature type="compositionally biased region" description="Acidic residues" evidence="6">
    <location>
        <begin position="93"/>
        <end position="112"/>
    </location>
</feature>
<dbReference type="Proteomes" id="UP000515135">
    <property type="component" value="Unplaced"/>
</dbReference>
<dbReference type="RefSeq" id="XP_019643779.1">
    <property type="nucleotide sequence ID" value="XM_019788220.1"/>
</dbReference>
<evidence type="ECO:0000256" key="5">
    <source>
        <dbReference type="PROSITE-ProRule" id="PRU00042"/>
    </source>
</evidence>
<accession>A0A6P5AC06</accession>
<gene>
    <name evidence="9" type="primary">LOC109484863</name>
    <name evidence="10" type="synonym">LOC109488073</name>
    <name evidence="11" type="synonym">LOC109488074</name>
</gene>
<feature type="compositionally biased region" description="Low complexity" evidence="6">
    <location>
        <begin position="119"/>
        <end position="130"/>
    </location>
</feature>
<evidence type="ECO:0000256" key="4">
    <source>
        <dbReference type="ARBA" id="ARBA00022833"/>
    </source>
</evidence>
<keyword evidence="8" id="KW-1185">Reference proteome</keyword>
<evidence type="ECO:0000256" key="3">
    <source>
        <dbReference type="ARBA" id="ARBA00022771"/>
    </source>
</evidence>
<dbReference type="GeneID" id="109488074"/>
<proteinExistence type="predicted"/>
<evidence type="ECO:0000313" key="11">
    <source>
        <dbReference type="RefSeq" id="XP_019647786.1"/>
    </source>
</evidence>
<evidence type="ECO:0000256" key="1">
    <source>
        <dbReference type="ARBA" id="ARBA00022723"/>
    </source>
</evidence>